<organism evidence="4 5">
    <name type="scientific">Cichlidogyrus casuarinus</name>
    <dbReference type="NCBI Taxonomy" id="1844966"/>
    <lineage>
        <taxon>Eukaryota</taxon>
        <taxon>Metazoa</taxon>
        <taxon>Spiralia</taxon>
        <taxon>Lophotrochozoa</taxon>
        <taxon>Platyhelminthes</taxon>
        <taxon>Monogenea</taxon>
        <taxon>Monopisthocotylea</taxon>
        <taxon>Dactylogyridea</taxon>
        <taxon>Ancyrocephalidae</taxon>
        <taxon>Cichlidogyrus</taxon>
    </lineage>
</organism>
<comment type="caution">
    <text evidence="4">The sequence shown here is derived from an EMBL/GenBank/DDBJ whole genome shotgun (WGS) entry which is preliminary data.</text>
</comment>
<dbReference type="PROSITE" id="PS50297">
    <property type="entry name" value="ANK_REP_REGION"/>
    <property type="match status" value="3"/>
</dbReference>
<proteinExistence type="inferred from homology"/>
<dbReference type="PANTHER" id="PTHR44329:SF57">
    <property type="entry name" value="INTEGRIN-LINKED PROTEIN KINASE"/>
    <property type="match status" value="1"/>
</dbReference>
<dbReference type="Gene3D" id="1.25.40.20">
    <property type="entry name" value="Ankyrin repeat-containing domain"/>
    <property type="match status" value="1"/>
</dbReference>
<dbReference type="Proteomes" id="UP001626550">
    <property type="component" value="Unassembled WGS sequence"/>
</dbReference>
<name>A0ABD2PZD8_9PLAT</name>
<dbReference type="InterPro" id="IPR051681">
    <property type="entry name" value="Ser/Thr_Kinases-Pseudokinases"/>
</dbReference>
<dbReference type="Gene3D" id="1.10.510.10">
    <property type="entry name" value="Transferase(Phosphotransferase) domain 1"/>
    <property type="match status" value="1"/>
</dbReference>
<keyword evidence="5" id="KW-1185">Reference proteome</keyword>
<feature type="repeat" description="ANK" evidence="2">
    <location>
        <begin position="66"/>
        <end position="88"/>
    </location>
</feature>
<feature type="domain" description="Protein kinase" evidence="3">
    <location>
        <begin position="196"/>
        <end position="478"/>
    </location>
</feature>
<dbReference type="InterPro" id="IPR000719">
    <property type="entry name" value="Prot_kinase_dom"/>
</dbReference>
<dbReference type="SMART" id="SM00248">
    <property type="entry name" value="ANK"/>
    <property type="match status" value="3"/>
</dbReference>
<evidence type="ECO:0000313" key="5">
    <source>
        <dbReference type="Proteomes" id="UP001626550"/>
    </source>
</evidence>
<dbReference type="PROSITE" id="PS50088">
    <property type="entry name" value="ANK_REPEAT"/>
    <property type="match status" value="3"/>
</dbReference>
<evidence type="ECO:0000259" key="3">
    <source>
        <dbReference type="PROSITE" id="PS50011"/>
    </source>
</evidence>
<dbReference type="InterPro" id="IPR002110">
    <property type="entry name" value="Ankyrin_rpt"/>
</dbReference>
<evidence type="ECO:0000256" key="2">
    <source>
        <dbReference type="PROSITE-ProRule" id="PRU00023"/>
    </source>
</evidence>
<comment type="similarity">
    <text evidence="1">Belongs to the protein kinase superfamily. TKL Ser/Thr protein kinase family.</text>
</comment>
<dbReference type="InterPro" id="IPR036770">
    <property type="entry name" value="Ankyrin_rpt-contain_sf"/>
</dbReference>
<dbReference type="PIRSF" id="PIRSF000654">
    <property type="entry name" value="Integrin-linked_kinase"/>
    <property type="match status" value="1"/>
</dbReference>
<dbReference type="SUPFAM" id="SSF56112">
    <property type="entry name" value="Protein kinase-like (PK-like)"/>
    <property type="match status" value="1"/>
</dbReference>
<gene>
    <name evidence="4" type="primary">ANK2_11</name>
    <name evidence="4" type="ORF">Ciccas_008646</name>
</gene>
<dbReference type="InterPro" id="IPR011009">
    <property type="entry name" value="Kinase-like_dom_sf"/>
</dbReference>
<keyword evidence="2" id="KW-0040">ANK repeat</keyword>
<dbReference type="PANTHER" id="PTHR44329">
    <property type="entry name" value="SERINE/THREONINE-PROTEIN KINASE TNNI3K-RELATED"/>
    <property type="match status" value="1"/>
</dbReference>
<sequence>MEPIIAHVRERNFNEVKEWIDNPSTDLDVGDEHGFSLLHWAAREGCSEIAEMLLRQGARVNVTNAGLDTPLHLAAAHGHFKLVKLLYEYSIQSVDIGNEYGNTPLHYACFWGHVDIADYLMENGAYAEMRNEDGKSPLDVTPIHLHERIRNKAVMPDLVMMFPHTKNAREFQAEETRSKDGVLFREENKWEPKQIETKRAMWGTNPFKYYHGVYQGNSILIKMVELAQVSQRIDRDVKEETAKLRIFNHRNLLPVLGCMVSDSRDKICLFTENVTIGPLFDVIHDPGFSHEINERQALKFAVDIARGMTFLHTPELKISSFRLNSKNVMVTDDLSHVRITGDEEFDLCPEKRHQLDHEYFMARLNLAECKVNSLFKGREYFPAWMSPEALKNKMSDINHQASDVWSFGVILWELETRNIPFNQIEPMVVGIQIATESLRLPPCTPNERINRLFKLCTNNEPKNRPRFDMLVPILDKMLDREALNLKQ</sequence>
<dbReference type="EMBL" id="JBJKFK010001567">
    <property type="protein sequence ID" value="KAL3312751.1"/>
    <property type="molecule type" value="Genomic_DNA"/>
</dbReference>
<dbReference type="Gene3D" id="3.30.200.20">
    <property type="entry name" value="Phosphorylase Kinase, domain 1"/>
    <property type="match status" value="1"/>
</dbReference>
<dbReference type="Pfam" id="PF00023">
    <property type="entry name" value="Ank"/>
    <property type="match status" value="1"/>
</dbReference>
<dbReference type="SUPFAM" id="SSF48403">
    <property type="entry name" value="Ankyrin repeat"/>
    <property type="match status" value="1"/>
</dbReference>
<evidence type="ECO:0000256" key="1">
    <source>
        <dbReference type="ARBA" id="ARBA00005843"/>
    </source>
</evidence>
<feature type="repeat" description="ANK" evidence="2">
    <location>
        <begin position="100"/>
        <end position="132"/>
    </location>
</feature>
<accession>A0ABD2PZD8</accession>
<feature type="repeat" description="ANK" evidence="2">
    <location>
        <begin position="33"/>
        <end position="65"/>
    </location>
</feature>
<dbReference type="InterPro" id="IPR001245">
    <property type="entry name" value="Ser-Thr/Tyr_kinase_cat_dom"/>
</dbReference>
<dbReference type="AlphaFoldDB" id="A0ABD2PZD8"/>
<evidence type="ECO:0000313" key="4">
    <source>
        <dbReference type="EMBL" id="KAL3312751.1"/>
    </source>
</evidence>
<reference evidence="4 5" key="1">
    <citation type="submission" date="2024-11" db="EMBL/GenBank/DDBJ databases">
        <title>Adaptive evolution of stress response genes in parasites aligns with host niche diversity.</title>
        <authorList>
            <person name="Hahn C."/>
            <person name="Resl P."/>
        </authorList>
    </citation>
    <scope>NUCLEOTIDE SEQUENCE [LARGE SCALE GENOMIC DNA]</scope>
    <source>
        <strain evidence="4">EGGRZ-B1_66</strain>
        <tissue evidence="4">Body</tissue>
    </source>
</reference>
<dbReference type="Pfam" id="PF07714">
    <property type="entry name" value="PK_Tyr_Ser-Thr"/>
    <property type="match status" value="1"/>
</dbReference>
<dbReference type="PROSITE" id="PS50011">
    <property type="entry name" value="PROTEIN_KINASE_DOM"/>
    <property type="match status" value="1"/>
</dbReference>
<protein>
    <submittedName>
        <fullName evidence="4">Ankyrin-2</fullName>
    </submittedName>
</protein>
<dbReference type="Pfam" id="PF12796">
    <property type="entry name" value="Ank_2"/>
    <property type="match status" value="1"/>
</dbReference>